<dbReference type="KEGG" id="vg:8684048"/>
<organism evidence="1 2">
    <name type="scientific">Delftia phage PhiW-14</name>
    <name type="common">Deftia acidovorans bacteriophage phiW-14</name>
    <dbReference type="NCBI Taxonomy" id="665032"/>
    <lineage>
        <taxon>Viruses</taxon>
        <taxon>Duplodnaviria</taxon>
        <taxon>Heunggongvirae</taxon>
        <taxon>Uroviricota</taxon>
        <taxon>Caudoviricetes</taxon>
        <taxon>Ionavirus</taxon>
        <taxon>Ionavirus W14</taxon>
    </lineage>
</organism>
<evidence type="ECO:0000313" key="2">
    <source>
        <dbReference type="Proteomes" id="UP000008986"/>
    </source>
</evidence>
<organismHost>
    <name type="scientific">Delftia acidovorans</name>
    <name type="common">Pseudomonas acidovorans</name>
    <name type="synonym">Comamonas acidovorans</name>
    <dbReference type="NCBI Taxonomy" id="80866"/>
</organismHost>
<dbReference type="RefSeq" id="YP_003358954.1">
    <property type="nucleotide sequence ID" value="NC_013697.1"/>
</dbReference>
<protein>
    <submittedName>
        <fullName evidence="1">Uncharacterized protein</fullName>
    </submittedName>
</protein>
<dbReference type="Proteomes" id="UP000008986">
    <property type="component" value="Segment"/>
</dbReference>
<dbReference type="GeneID" id="8684048"/>
<sequence length="115" mass="12028">MPKLITFKQVLSNRSLSAAIQAGFVNGGLQVEVRVLRADSDDDGVWDAWYKIENGLMVVEGSSGPSGSGDDLRVVLSPEGSVIKELSSAGGWEPVGLIIQGDQTAVAMIEAILAA</sequence>
<reference evidence="2" key="1">
    <citation type="submission" date="2009-07" db="EMBL/GenBank/DDBJ databases">
        <authorList>
            <person name="Kropinski A.M."/>
            <person name="Villegas A."/>
            <person name="Lingohr E.J."/>
        </authorList>
    </citation>
    <scope>NUCLEOTIDE SEQUENCE [LARGE SCALE GENOMIC DNA]</scope>
</reference>
<proteinExistence type="predicted"/>
<dbReference type="EMBL" id="GQ357915">
    <property type="protein sequence ID" value="ACV50122.1"/>
    <property type="molecule type" value="Genomic_DNA"/>
</dbReference>
<accession>C9DG71</accession>
<gene>
    <name evidence="1" type="primary">100</name>
</gene>
<name>C9DG71_BPW14</name>
<evidence type="ECO:0000313" key="1">
    <source>
        <dbReference type="EMBL" id="ACV50122.1"/>
    </source>
</evidence>
<keyword evidence="2" id="KW-1185">Reference proteome</keyword>